<dbReference type="EMBL" id="JAFREP010000026">
    <property type="protein sequence ID" value="MBO1321649.1"/>
    <property type="molecule type" value="Genomic_DNA"/>
</dbReference>
<evidence type="ECO:0000313" key="2">
    <source>
        <dbReference type="EMBL" id="MBO1321649.1"/>
    </source>
</evidence>
<name>A0A8J7QD88_9BACT</name>
<sequence>MLELFKAAVAWANLPLTALLGMVLLYWAFVIVGFIGIDTFDVDLDADADLDVDVDVDVDAGVELDADVDADVDAGDADVAASHGGALSGLYGFMAFLNMDSVPLMVVVSILTLAMWTFQMAAQQILGLGNHPLGLALYLPVFLLGVGVTKVVTTPMAKLFRSMRAGERERFRVVGRLGEVVSDADSERLGQLKVITDGAPILLNIRTRKGLASRGQQAFILEKSAEGDYYYVEAQD</sequence>
<keyword evidence="3" id="KW-1185">Reference proteome</keyword>
<keyword evidence="1" id="KW-0472">Membrane</keyword>
<evidence type="ECO:0008006" key="4">
    <source>
        <dbReference type="Google" id="ProtNLM"/>
    </source>
</evidence>
<feature type="transmembrane region" description="Helical" evidence="1">
    <location>
        <begin position="104"/>
        <end position="125"/>
    </location>
</feature>
<evidence type="ECO:0000313" key="3">
    <source>
        <dbReference type="Proteomes" id="UP000664417"/>
    </source>
</evidence>
<keyword evidence="1" id="KW-0812">Transmembrane</keyword>
<comment type="caution">
    <text evidence="2">The sequence shown here is derived from an EMBL/GenBank/DDBJ whole genome shotgun (WGS) entry which is preliminary data.</text>
</comment>
<evidence type="ECO:0000256" key="1">
    <source>
        <dbReference type="SAM" id="Phobius"/>
    </source>
</evidence>
<gene>
    <name evidence="2" type="ORF">J3U88_24435</name>
</gene>
<proteinExistence type="predicted"/>
<dbReference type="AlphaFoldDB" id="A0A8J7QD88"/>
<accession>A0A8J7QD88</accession>
<keyword evidence="1" id="KW-1133">Transmembrane helix</keyword>
<reference evidence="2" key="1">
    <citation type="submission" date="2021-03" db="EMBL/GenBank/DDBJ databases">
        <authorList>
            <person name="Wang G."/>
        </authorList>
    </citation>
    <scope>NUCLEOTIDE SEQUENCE</scope>
    <source>
        <strain evidence="2">KCTC 12899</strain>
    </source>
</reference>
<dbReference type="RefSeq" id="WP_207861622.1">
    <property type="nucleotide sequence ID" value="NZ_JAFREP010000026.1"/>
</dbReference>
<dbReference type="Proteomes" id="UP000664417">
    <property type="component" value="Unassembled WGS sequence"/>
</dbReference>
<organism evidence="2 3">
    <name type="scientific">Acanthopleuribacter pedis</name>
    <dbReference type="NCBI Taxonomy" id="442870"/>
    <lineage>
        <taxon>Bacteria</taxon>
        <taxon>Pseudomonadati</taxon>
        <taxon>Acidobacteriota</taxon>
        <taxon>Holophagae</taxon>
        <taxon>Acanthopleuribacterales</taxon>
        <taxon>Acanthopleuribacteraceae</taxon>
        <taxon>Acanthopleuribacter</taxon>
    </lineage>
</organism>
<feature type="transmembrane region" description="Helical" evidence="1">
    <location>
        <begin position="137"/>
        <end position="160"/>
    </location>
</feature>
<protein>
    <recommendedName>
        <fullName evidence="4">DUF1449 family protein</fullName>
    </recommendedName>
</protein>
<feature type="transmembrane region" description="Helical" evidence="1">
    <location>
        <begin position="12"/>
        <end position="37"/>
    </location>
</feature>